<organism evidence="2 3">
    <name type="scientific">Portunus trituberculatus</name>
    <name type="common">Swimming crab</name>
    <name type="synonym">Neptunus trituberculatus</name>
    <dbReference type="NCBI Taxonomy" id="210409"/>
    <lineage>
        <taxon>Eukaryota</taxon>
        <taxon>Metazoa</taxon>
        <taxon>Ecdysozoa</taxon>
        <taxon>Arthropoda</taxon>
        <taxon>Crustacea</taxon>
        <taxon>Multicrustacea</taxon>
        <taxon>Malacostraca</taxon>
        <taxon>Eumalacostraca</taxon>
        <taxon>Eucarida</taxon>
        <taxon>Decapoda</taxon>
        <taxon>Pleocyemata</taxon>
        <taxon>Brachyura</taxon>
        <taxon>Eubrachyura</taxon>
        <taxon>Portunoidea</taxon>
        <taxon>Portunidae</taxon>
        <taxon>Portuninae</taxon>
        <taxon>Portunus</taxon>
    </lineage>
</organism>
<keyword evidence="3" id="KW-1185">Reference proteome</keyword>
<proteinExistence type="predicted"/>
<dbReference type="Proteomes" id="UP000324222">
    <property type="component" value="Unassembled WGS sequence"/>
</dbReference>
<name>A0A5B7HP27_PORTR</name>
<evidence type="ECO:0000313" key="3">
    <source>
        <dbReference type="Proteomes" id="UP000324222"/>
    </source>
</evidence>
<feature type="compositionally biased region" description="Low complexity" evidence="1">
    <location>
        <begin position="46"/>
        <end position="64"/>
    </location>
</feature>
<feature type="region of interest" description="Disordered" evidence="1">
    <location>
        <begin position="25"/>
        <end position="64"/>
    </location>
</feature>
<accession>A0A5B7HP27</accession>
<evidence type="ECO:0000256" key="1">
    <source>
        <dbReference type="SAM" id="MobiDB-lite"/>
    </source>
</evidence>
<protein>
    <submittedName>
        <fullName evidence="2">Uncharacterized protein</fullName>
    </submittedName>
</protein>
<reference evidence="2 3" key="1">
    <citation type="submission" date="2019-05" db="EMBL/GenBank/DDBJ databases">
        <title>Another draft genome of Portunus trituberculatus and its Hox gene families provides insights of decapod evolution.</title>
        <authorList>
            <person name="Jeong J.-H."/>
            <person name="Song I."/>
            <person name="Kim S."/>
            <person name="Choi T."/>
            <person name="Kim D."/>
            <person name="Ryu S."/>
            <person name="Kim W."/>
        </authorList>
    </citation>
    <scope>NUCLEOTIDE SEQUENCE [LARGE SCALE GENOMIC DNA]</scope>
    <source>
        <tissue evidence="2">Muscle</tissue>
    </source>
</reference>
<evidence type="ECO:0000313" key="2">
    <source>
        <dbReference type="EMBL" id="MPC70304.1"/>
    </source>
</evidence>
<gene>
    <name evidence="2" type="ORF">E2C01_064548</name>
</gene>
<dbReference type="AlphaFoldDB" id="A0A5B7HP27"/>
<sequence length="64" mass="6748">MVSPVRGVIASPALETFTRLGAAVPRSTRRAWCTSPHSDTLRGRRPTLTLTSPGTPTRGSSSSP</sequence>
<dbReference type="EMBL" id="VSRR010030902">
    <property type="protein sequence ID" value="MPC70304.1"/>
    <property type="molecule type" value="Genomic_DNA"/>
</dbReference>
<comment type="caution">
    <text evidence="2">The sequence shown here is derived from an EMBL/GenBank/DDBJ whole genome shotgun (WGS) entry which is preliminary data.</text>
</comment>